<keyword evidence="6" id="KW-1185">Reference proteome</keyword>
<evidence type="ECO:0000313" key="7">
    <source>
        <dbReference type="RefSeq" id="XP_008781888.1"/>
    </source>
</evidence>
<dbReference type="GO" id="GO:0000145">
    <property type="term" value="C:exocyst"/>
    <property type="evidence" value="ECO:0007669"/>
    <property type="project" value="InterPro"/>
</dbReference>
<dbReference type="Gene3D" id="1.20.1280.170">
    <property type="entry name" value="Exocyst complex component Exo70"/>
    <property type="match status" value="1"/>
</dbReference>
<dbReference type="Pfam" id="PF03081">
    <property type="entry name" value="Exo70_C"/>
    <property type="match status" value="1"/>
</dbReference>
<comment type="similarity">
    <text evidence="1 3">Belongs to the EXO70 family.</text>
</comment>
<evidence type="ECO:0000313" key="6">
    <source>
        <dbReference type="Proteomes" id="UP000228380"/>
    </source>
</evidence>
<evidence type="ECO:0000256" key="1">
    <source>
        <dbReference type="ARBA" id="ARBA00006756"/>
    </source>
</evidence>
<dbReference type="GO" id="GO:0005546">
    <property type="term" value="F:phosphatidylinositol-4,5-bisphosphate binding"/>
    <property type="evidence" value="ECO:0007669"/>
    <property type="project" value="InterPro"/>
</dbReference>
<feature type="compositionally biased region" description="Acidic residues" evidence="4">
    <location>
        <begin position="195"/>
        <end position="204"/>
    </location>
</feature>
<evidence type="ECO:0000256" key="4">
    <source>
        <dbReference type="SAM" id="MobiDB-lite"/>
    </source>
</evidence>
<evidence type="ECO:0000256" key="3">
    <source>
        <dbReference type="RuleBase" id="RU365026"/>
    </source>
</evidence>
<dbReference type="InterPro" id="IPR004140">
    <property type="entry name" value="Exo70"/>
</dbReference>
<dbReference type="GO" id="GO:0015031">
    <property type="term" value="P:protein transport"/>
    <property type="evidence" value="ECO:0007669"/>
    <property type="project" value="UniProtKB-KW"/>
</dbReference>
<dbReference type="PANTHER" id="PTHR12542:SF142">
    <property type="entry name" value="EXOCYST SUBUNIT EXO70 FAMILY PROTEIN"/>
    <property type="match status" value="1"/>
</dbReference>
<dbReference type="AlphaFoldDB" id="A0A8B7BN09"/>
<evidence type="ECO:0000256" key="2">
    <source>
        <dbReference type="ARBA" id="ARBA00022448"/>
    </source>
</evidence>
<dbReference type="Pfam" id="PF20669">
    <property type="entry name" value="Exo70_N"/>
    <property type="match status" value="1"/>
</dbReference>
<keyword evidence="2 3" id="KW-0813">Transport</keyword>
<organism evidence="6 7">
    <name type="scientific">Phoenix dactylifera</name>
    <name type="common">Date palm</name>
    <dbReference type="NCBI Taxonomy" id="42345"/>
    <lineage>
        <taxon>Eukaryota</taxon>
        <taxon>Viridiplantae</taxon>
        <taxon>Streptophyta</taxon>
        <taxon>Embryophyta</taxon>
        <taxon>Tracheophyta</taxon>
        <taxon>Spermatophyta</taxon>
        <taxon>Magnoliopsida</taxon>
        <taxon>Liliopsida</taxon>
        <taxon>Arecaceae</taxon>
        <taxon>Coryphoideae</taxon>
        <taxon>Phoeniceae</taxon>
        <taxon>Phoenix</taxon>
    </lineage>
</organism>
<accession>A0A8B7BN09</accession>
<keyword evidence="3" id="KW-0653">Protein transport</keyword>
<evidence type="ECO:0000259" key="5">
    <source>
        <dbReference type="Pfam" id="PF03081"/>
    </source>
</evidence>
<feature type="region of interest" description="Disordered" evidence="4">
    <location>
        <begin position="195"/>
        <end position="226"/>
    </location>
</feature>
<feature type="domain" description="Exocyst complex subunit Exo70 C-terminal" evidence="5">
    <location>
        <begin position="297"/>
        <end position="665"/>
    </location>
</feature>
<dbReference type="GeneID" id="103701550"/>
<sequence length="682" mass="76956">MAAAARVDGQEKVIAAAQHIVKSLATSKNAAEDMIRILSGFDNRLSVMNEDLFPPATDDSHSAAAGDAGDAEPSEAEARLDAAEKVLLRWDPSSCDSLLWEAPPEEIADFLAAVDEVISFAAGPQVSPSSSPSSAAGDLRYRAESALQIAMFRLEEEFRYLMIQNTVPLNADGLHGSIRRLSLSFASDSGENIEDLEGSVEEEQQQPQQQEGSPEDRSGSSLSDDRSVDLIRPEAIASLKEIADRMIWAEYGRELRQVYCTVRRDILDECLIILGVDRMSIEEVQRMEWRMLNDKMKKWIQAVKIVARVLLMEERRLCDQIYASCEELREQCFAETAKGCVMQLLNFGDAITICQRSSEKLFRILDMYEALADVMPDLQALFPADSRELICGEAEGILRRLGDAVRGTLLEFENAVQRESSRKPMQSGEIHPLTRYVMNYVRLLVDYSDALNLLLEDGGMEGGADQDRSAWGESDDSRYLGSMTPLGRRLLLLISYLESNLEEKSKLYEDAAMQYIFLMNNILYIVQKVKDSELRRLLGDHWIRKRRGQIRQYDTSYLRTSWTKVLSYLKDDGFGSGSGSSNSVSKMALKERFKSFNLAFEEIYRVQATWKVPDPQLREELRISISEKVIPAYRAFMGRFGGQLEGRHAAKYIKYTPEDLENLLLELFEGLPGPANHPRRKP</sequence>
<dbReference type="OrthoDB" id="1922221at2759"/>
<name>A0A8B7BN09_PHODC</name>
<proteinExistence type="inferred from homology"/>
<feature type="compositionally biased region" description="Basic and acidic residues" evidence="4">
    <location>
        <begin position="214"/>
        <end position="226"/>
    </location>
</feature>
<comment type="function">
    <text evidence="3">Component of the exocyst complex.</text>
</comment>
<feature type="region of interest" description="Disordered" evidence="4">
    <location>
        <begin position="52"/>
        <end position="76"/>
    </location>
</feature>
<dbReference type="KEGG" id="pda:103701550"/>
<gene>
    <name evidence="7" type="primary">LOC103701550</name>
</gene>
<dbReference type="InterPro" id="IPR046364">
    <property type="entry name" value="Exo70_C"/>
</dbReference>
<dbReference type="GO" id="GO:0006887">
    <property type="term" value="P:exocytosis"/>
    <property type="evidence" value="ECO:0007669"/>
    <property type="project" value="UniProtKB-KW"/>
</dbReference>
<dbReference type="InterPro" id="IPR016159">
    <property type="entry name" value="Cullin_repeat-like_dom_sf"/>
</dbReference>
<dbReference type="PANTHER" id="PTHR12542">
    <property type="entry name" value="EXOCYST COMPLEX PROTEIN EXO70"/>
    <property type="match status" value="1"/>
</dbReference>
<reference evidence="7" key="2">
    <citation type="submission" date="2025-08" db="UniProtKB">
        <authorList>
            <consortium name="RefSeq"/>
        </authorList>
    </citation>
    <scope>IDENTIFICATION</scope>
    <source>
        <tissue evidence="7">Young leaves</tissue>
    </source>
</reference>
<dbReference type="FunFam" id="1.20.1280.170:FF:000003">
    <property type="entry name" value="Exocyst subunit Exo70 family protein"/>
    <property type="match status" value="1"/>
</dbReference>
<keyword evidence="3" id="KW-0268">Exocytosis</keyword>
<dbReference type="RefSeq" id="XP_008781888.1">
    <property type="nucleotide sequence ID" value="XM_008783666.4"/>
</dbReference>
<reference evidence="6" key="1">
    <citation type="journal article" date="2019" name="Nat. Commun.">
        <title>Genome-wide association mapping of date palm fruit traits.</title>
        <authorList>
            <person name="Hazzouri K.M."/>
            <person name="Gros-Balthazard M."/>
            <person name="Flowers J.M."/>
            <person name="Copetti D."/>
            <person name="Lemansour A."/>
            <person name="Lebrun M."/>
            <person name="Masmoudi K."/>
            <person name="Ferrand S."/>
            <person name="Dhar M.I."/>
            <person name="Fresquez Z.A."/>
            <person name="Rosas U."/>
            <person name="Zhang J."/>
            <person name="Talag J."/>
            <person name="Lee S."/>
            <person name="Kudrna D."/>
            <person name="Powell R.F."/>
            <person name="Leitch I.J."/>
            <person name="Krueger R.R."/>
            <person name="Wing R.A."/>
            <person name="Amiri K.M.A."/>
            <person name="Purugganan M.D."/>
        </authorList>
    </citation>
    <scope>NUCLEOTIDE SEQUENCE [LARGE SCALE GENOMIC DNA]</scope>
    <source>
        <strain evidence="6">cv. Khalas</strain>
    </source>
</reference>
<protein>
    <recommendedName>
        <fullName evidence="3">Exocyst subunit Exo70 family protein</fullName>
    </recommendedName>
</protein>
<dbReference type="SUPFAM" id="SSF74788">
    <property type="entry name" value="Cullin repeat-like"/>
    <property type="match status" value="1"/>
</dbReference>
<dbReference type="Proteomes" id="UP000228380">
    <property type="component" value="Chromosome 14"/>
</dbReference>